<dbReference type="GO" id="GO:0046982">
    <property type="term" value="F:protein heterodimerization activity"/>
    <property type="evidence" value="ECO:0007669"/>
    <property type="project" value="InterPro"/>
</dbReference>
<dbReference type="PRINTS" id="PR00615">
    <property type="entry name" value="CCAATSUBUNTA"/>
</dbReference>
<dbReference type="GO" id="GO:0000978">
    <property type="term" value="F:RNA polymerase II cis-regulatory region sequence-specific DNA binding"/>
    <property type="evidence" value="ECO:0007669"/>
    <property type="project" value="TreeGrafter"/>
</dbReference>
<dbReference type="AlphaFoldDB" id="A0AAN9X8A2"/>
<dbReference type="InterPro" id="IPR027113">
    <property type="entry name" value="Transc_fact_NFYB/HAP3"/>
</dbReference>
<dbReference type="PANTHER" id="PTHR11064">
    <property type="entry name" value="CCAAT-BINDING TRANSCRIPTION FACTOR-RELATED"/>
    <property type="match status" value="1"/>
</dbReference>
<proteinExistence type="predicted"/>
<name>A0AAN9X8A2_PSOTE</name>
<dbReference type="GO" id="GO:0016602">
    <property type="term" value="C:CCAAT-binding factor complex"/>
    <property type="evidence" value="ECO:0007669"/>
    <property type="project" value="InterPro"/>
</dbReference>
<dbReference type="PANTHER" id="PTHR11064:SF115">
    <property type="entry name" value="NUCLEAR TRANSCRIPTION FACTOR Y SUBUNIT B-9"/>
    <property type="match status" value="1"/>
</dbReference>
<evidence type="ECO:0000313" key="1">
    <source>
        <dbReference type="EMBL" id="KAK7386010.1"/>
    </source>
</evidence>
<dbReference type="SUPFAM" id="SSF47113">
    <property type="entry name" value="Histone-fold"/>
    <property type="match status" value="1"/>
</dbReference>
<keyword evidence="2" id="KW-1185">Reference proteome</keyword>
<comment type="caution">
    <text evidence="1">The sequence shown here is derived from an EMBL/GenBank/DDBJ whole genome shotgun (WGS) entry which is preliminary data.</text>
</comment>
<dbReference type="Gene3D" id="1.10.20.10">
    <property type="entry name" value="Histone, subunit A"/>
    <property type="match status" value="1"/>
</dbReference>
<evidence type="ECO:0000313" key="2">
    <source>
        <dbReference type="Proteomes" id="UP001386955"/>
    </source>
</evidence>
<dbReference type="InterPro" id="IPR009072">
    <property type="entry name" value="Histone-fold"/>
</dbReference>
<reference evidence="1 2" key="1">
    <citation type="submission" date="2024-01" db="EMBL/GenBank/DDBJ databases">
        <title>The genomes of 5 underutilized Papilionoideae crops provide insights into root nodulation and disease resistanc.</title>
        <authorList>
            <person name="Jiang F."/>
        </authorList>
    </citation>
    <scope>NUCLEOTIDE SEQUENCE [LARGE SCALE GENOMIC DNA]</scope>
    <source>
        <strain evidence="1">DUOXIRENSHENG_FW03</strain>
        <tissue evidence="1">Leaves</tissue>
    </source>
</reference>
<dbReference type="Proteomes" id="UP001386955">
    <property type="component" value="Unassembled WGS sequence"/>
</dbReference>
<accession>A0AAN9X8A2</accession>
<protein>
    <submittedName>
        <fullName evidence="1">Uncharacterized protein</fullName>
    </submittedName>
</protein>
<gene>
    <name evidence="1" type="ORF">VNO78_32051</name>
</gene>
<dbReference type="EMBL" id="JAYMYS010000008">
    <property type="protein sequence ID" value="KAK7386010.1"/>
    <property type="molecule type" value="Genomic_DNA"/>
</dbReference>
<organism evidence="1 2">
    <name type="scientific">Psophocarpus tetragonolobus</name>
    <name type="common">Winged bean</name>
    <name type="synonym">Dolichos tetragonolobus</name>
    <dbReference type="NCBI Taxonomy" id="3891"/>
    <lineage>
        <taxon>Eukaryota</taxon>
        <taxon>Viridiplantae</taxon>
        <taxon>Streptophyta</taxon>
        <taxon>Embryophyta</taxon>
        <taxon>Tracheophyta</taxon>
        <taxon>Spermatophyta</taxon>
        <taxon>Magnoliopsida</taxon>
        <taxon>eudicotyledons</taxon>
        <taxon>Gunneridae</taxon>
        <taxon>Pentapetalae</taxon>
        <taxon>rosids</taxon>
        <taxon>fabids</taxon>
        <taxon>Fabales</taxon>
        <taxon>Fabaceae</taxon>
        <taxon>Papilionoideae</taxon>
        <taxon>50 kb inversion clade</taxon>
        <taxon>NPAAA clade</taxon>
        <taxon>indigoferoid/millettioid clade</taxon>
        <taxon>Phaseoleae</taxon>
        <taxon>Psophocarpus</taxon>
    </lineage>
</organism>
<sequence>MIGEAPGIASLKNPHHSCELQEHFRQRREVINLSLRDNYVALWAKEYSKGEGSEEQKQKVEGGSESLTVAIACVQRMIRKGHCHEEQRRTFTAEDLIYAMAKLGFDNYAHLLTLYIHRYRQAVPNHAAAFIDIPPNPKSAFYIHAFSTAASANLYYDHHHPSYFNPPNNSFAN</sequence>
<dbReference type="GO" id="GO:0001228">
    <property type="term" value="F:DNA-binding transcription activator activity, RNA polymerase II-specific"/>
    <property type="evidence" value="ECO:0007669"/>
    <property type="project" value="InterPro"/>
</dbReference>